<dbReference type="Proteomes" id="UP001596422">
    <property type="component" value="Unassembled WGS sequence"/>
</dbReference>
<comment type="caution">
    <text evidence="1">The sequence shown here is derived from an EMBL/GenBank/DDBJ whole genome shotgun (WGS) entry which is preliminary data.</text>
</comment>
<name>A0ABW2A227_9GAMM</name>
<reference evidence="2" key="1">
    <citation type="journal article" date="2019" name="Int. J. Syst. Evol. Microbiol.">
        <title>The Global Catalogue of Microorganisms (GCM) 10K type strain sequencing project: providing services to taxonomists for standard genome sequencing and annotation.</title>
        <authorList>
            <consortium name="The Broad Institute Genomics Platform"/>
            <consortium name="The Broad Institute Genome Sequencing Center for Infectious Disease"/>
            <person name="Wu L."/>
            <person name="Ma J."/>
        </authorList>
    </citation>
    <scope>NUCLEOTIDE SEQUENCE [LARGE SCALE GENOMIC DNA]</scope>
    <source>
        <strain evidence="2">NBRC 111756</strain>
    </source>
</reference>
<dbReference type="EMBL" id="JBHSWE010000001">
    <property type="protein sequence ID" value="MFC6671546.1"/>
    <property type="molecule type" value="Genomic_DNA"/>
</dbReference>
<sequence length="74" mass="8595">MWLRTSCDLTFDIEVPTPFVLMLRPRSGAQQWIAREEYKLVPSIPAFEFTDDFGNLCQRLIAPRGPSVFIRPPR</sequence>
<protein>
    <submittedName>
        <fullName evidence="1">Uncharacterized protein</fullName>
    </submittedName>
</protein>
<proteinExistence type="predicted"/>
<evidence type="ECO:0000313" key="2">
    <source>
        <dbReference type="Proteomes" id="UP001596422"/>
    </source>
</evidence>
<dbReference type="RefSeq" id="WP_379910050.1">
    <property type="nucleotide sequence ID" value="NZ_JBHSWE010000001.1"/>
</dbReference>
<keyword evidence="2" id="KW-1185">Reference proteome</keyword>
<organism evidence="1 2">
    <name type="scientific">Marinobacterium aestuariivivens</name>
    <dbReference type="NCBI Taxonomy" id="1698799"/>
    <lineage>
        <taxon>Bacteria</taxon>
        <taxon>Pseudomonadati</taxon>
        <taxon>Pseudomonadota</taxon>
        <taxon>Gammaproteobacteria</taxon>
        <taxon>Oceanospirillales</taxon>
        <taxon>Oceanospirillaceae</taxon>
        <taxon>Marinobacterium</taxon>
    </lineage>
</organism>
<accession>A0ABW2A227</accession>
<gene>
    <name evidence="1" type="ORF">ACFQDL_16815</name>
</gene>
<evidence type="ECO:0000313" key="1">
    <source>
        <dbReference type="EMBL" id="MFC6671546.1"/>
    </source>
</evidence>